<evidence type="ECO:0000313" key="2">
    <source>
        <dbReference type="Proteomes" id="UP000546917"/>
    </source>
</evidence>
<name>A0A7K4FNV9_9ARCH</name>
<organism evidence="1 2">
    <name type="scientific">Ferroplasma acidiphilum</name>
    <dbReference type="NCBI Taxonomy" id="74969"/>
    <lineage>
        <taxon>Archaea</taxon>
        <taxon>Methanobacteriati</taxon>
        <taxon>Thermoplasmatota</taxon>
        <taxon>Thermoplasmata</taxon>
        <taxon>Thermoplasmatales</taxon>
        <taxon>Ferroplasmaceae</taxon>
        <taxon>Ferroplasma</taxon>
    </lineage>
</organism>
<keyword evidence="1" id="KW-0418">Kinase</keyword>
<protein>
    <submittedName>
        <fullName evidence="1">Type I pantothenate kinase</fullName>
    </submittedName>
</protein>
<proteinExistence type="predicted"/>
<dbReference type="GO" id="GO:0016301">
    <property type="term" value="F:kinase activity"/>
    <property type="evidence" value="ECO:0007669"/>
    <property type="project" value="UniProtKB-KW"/>
</dbReference>
<dbReference type="AlphaFoldDB" id="A0A7K4FNV9"/>
<dbReference type="SUPFAM" id="SSF52540">
    <property type="entry name" value="P-loop containing nucleoside triphosphate hydrolases"/>
    <property type="match status" value="1"/>
</dbReference>
<evidence type="ECO:0000313" key="1">
    <source>
        <dbReference type="EMBL" id="NOL60481.1"/>
    </source>
</evidence>
<reference evidence="1 2" key="1">
    <citation type="submission" date="2020-05" db="EMBL/GenBank/DDBJ databases">
        <authorList>
            <person name="Zhang R."/>
        </authorList>
    </citation>
    <scope>NUCLEOTIDE SEQUENCE [LARGE SCALE GENOMIC DNA]</scope>
    <source>
        <strain evidence="1 2">DSM 28986</strain>
    </source>
</reference>
<dbReference type="Gene3D" id="3.40.50.300">
    <property type="entry name" value="P-loop containing nucleotide triphosphate hydrolases"/>
    <property type="match status" value="1"/>
</dbReference>
<dbReference type="Proteomes" id="UP000546917">
    <property type="component" value="Unassembled WGS sequence"/>
</dbReference>
<keyword evidence="1" id="KW-0808">Transferase</keyword>
<feature type="non-terminal residue" evidence="1">
    <location>
        <position position="1"/>
    </location>
</feature>
<comment type="caution">
    <text evidence="1">The sequence shown here is derived from an EMBL/GenBank/DDBJ whole genome shotgun (WGS) entry which is preliminary data.</text>
</comment>
<dbReference type="EMBL" id="JABGBP010000228">
    <property type="protein sequence ID" value="NOL60481.1"/>
    <property type="molecule type" value="Genomic_DNA"/>
</dbReference>
<gene>
    <name evidence="1" type="ORF">HLB00_06495</name>
</gene>
<dbReference type="RefSeq" id="WP_427799103.1">
    <property type="nucleotide sequence ID" value="NZ_JBNOXW010000129.1"/>
</dbReference>
<accession>A0A7K4FNV9</accession>
<sequence length="133" mass="15903">ILPEKQDIVDPDILILEGLNILQVKNPGRKDEIYVSDFLDFSIFIDAKVEYIKEWFVERFFLLMETAFKDKDSYFRKYSELTKEEARELSSKIWDNINGKNYSENIVKTRYRAELIIEKGKTHNIENIMMKKL</sequence>
<dbReference type="InterPro" id="IPR027417">
    <property type="entry name" value="P-loop_NTPase"/>
</dbReference>